<dbReference type="AlphaFoldDB" id="A0A851NC54"/>
<feature type="non-terminal residue" evidence="2">
    <location>
        <position position="1"/>
    </location>
</feature>
<reference evidence="2" key="1">
    <citation type="submission" date="2019-09" db="EMBL/GenBank/DDBJ databases">
        <title>Bird 10,000 Genomes (B10K) Project - Family phase.</title>
        <authorList>
            <person name="Zhang G."/>
        </authorList>
    </citation>
    <scope>NUCLEOTIDE SEQUENCE</scope>
    <source>
        <strain evidence="2">B10K-DU-001-09</strain>
        <tissue evidence="2">Muscle</tissue>
    </source>
</reference>
<gene>
    <name evidence="2" type="primary">Env1_5</name>
    <name evidence="2" type="ORF">CAMPRO_R15433</name>
</gene>
<evidence type="ECO:0000313" key="2">
    <source>
        <dbReference type="EMBL" id="NXC36425.1"/>
    </source>
</evidence>
<dbReference type="OrthoDB" id="9633697at2759"/>
<feature type="transmembrane region" description="Helical" evidence="1">
    <location>
        <begin position="27"/>
        <end position="53"/>
    </location>
</feature>
<keyword evidence="1" id="KW-0472">Membrane</keyword>
<keyword evidence="3" id="KW-1185">Reference proteome</keyword>
<keyword evidence="1" id="KW-0812">Transmembrane</keyword>
<name>A0A851NC54_9DEND</name>
<organism evidence="2 3">
    <name type="scientific">Campylorhamphus procurvoides</name>
    <dbReference type="NCBI Taxonomy" id="190295"/>
    <lineage>
        <taxon>Eukaryota</taxon>
        <taxon>Metazoa</taxon>
        <taxon>Chordata</taxon>
        <taxon>Craniata</taxon>
        <taxon>Vertebrata</taxon>
        <taxon>Euteleostomi</taxon>
        <taxon>Archelosauria</taxon>
        <taxon>Archosauria</taxon>
        <taxon>Dinosauria</taxon>
        <taxon>Saurischia</taxon>
        <taxon>Theropoda</taxon>
        <taxon>Coelurosauria</taxon>
        <taxon>Aves</taxon>
        <taxon>Neognathae</taxon>
        <taxon>Neoaves</taxon>
        <taxon>Telluraves</taxon>
        <taxon>Australaves</taxon>
        <taxon>Passeriformes</taxon>
        <taxon>Dendrocolaptidae</taxon>
        <taxon>Campylorhamphus</taxon>
    </lineage>
</organism>
<dbReference type="Pfam" id="PF00429">
    <property type="entry name" value="TLV_coat"/>
    <property type="match status" value="1"/>
</dbReference>
<dbReference type="InterPro" id="IPR018154">
    <property type="entry name" value="TLV/ENV_coat_polyprotein"/>
</dbReference>
<sequence>HSKIKRRRKEREAQQTWYESEFNSSPWLITLLSTIAGPVIMLILTLTFSPSIFSKIVDLVKNRLEAAHLMTFKMKYDSIPQDLEMEESLALSRQELKRFDEQM</sequence>
<evidence type="ECO:0000256" key="1">
    <source>
        <dbReference type="SAM" id="Phobius"/>
    </source>
</evidence>
<feature type="non-terminal residue" evidence="2">
    <location>
        <position position="103"/>
    </location>
</feature>
<proteinExistence type="predicted"/>
<comment type="caution">
    <text evidence="2">The sequence shown here is derived from an EMBL/GenBank/DDBJ whole genome shotgun (WGS) entry which is preliminary data.</text>
</comment>
<evidence type="ECO:0000313" key="3">
    <source>
        <dbReference type="Proteomes" id="UP000614027"/>
    </source>
</evidence>
<accession>A0A851NC54</accession>
<keyword evidence="1" id="KW-1133">Transmembrane helix</keyword>
<dbReference type="EMBL" id="WBMV01008932">
    <property type="protein sequence ID" value="NXC36425.1"/>
    <property type="molecule type" value="Genomic_DNA"/>
</dbReference>
<protein>
    <submittedName>
        <fullName evidence="2">ENV1 protein</fullName>
    </submittedName>
</protein>
<dbReference type="Proteomes" id="UP000614027">
    <property type="component" value="Unassembled WGS sequence"/>
</dbReference>